<feature type="domain" description="HTH gntR-type" evidence="4">
    <location>
        <begin position="16"/>
        <end position="83"/>
    </location>
</feature>
<dbReference type="CDD" id="cd07377">
    <property type="entry name" value="WHTH_GntR"/>
    <property type="match status" value="1"/>
</dbReference>
<evidence type="ECO:0000256" key="2">
    <source>
        <dbReference type="ARBA" id="ARBA00023125"/>
    </source>
</evidence>
<reference evidence="5" key="1">
    <citation type="submission" date="2022-11" db="EMBL/GenBank/DDBJ databases">
        <title>Robbsia betulipollinis sp. nov., isolated from pollen of birch (Betula pendula).</title>
        <authorList>
            <person name="Shi H."/>
            <person name="Ambika Manirajan B."/>
            <person name="Ratering S."/>
            <person name="Geissler-Plaum R."/>
            <person name="Schnell S."/>
        </authorList>
    </citation>
    <scope>NUCLEOTIDE SEQUENCE</scope>
    <source>
        <strain evidence="5">Bb-Pol-6</strain>
    </source>
</reference>
<dbReference type="SUPFAM" id="SSF48008">
    <property type="entry name" value="GntR ligand-binding domain-like"/>
    <property type="match status" value="1"/>
</dbReference>
<dbReference type="InterPro" id="IPR036390">
    <property type="entry name" value="WH_DNA-bd_sf"/>
</dbReference>
<dbReference type="PANTHER" id="PTHR43537">
    <property type="entry name" value="TRANSCRIPTIONAL REGULATOR, GNTR FAMILY"/>
    <property type="match status" value="1"/>
</dbReference>
<sequence length="251" mass="27995">MLSDGRRASRVSSRVSSRAETAYARLRDDIFTFRMLPGDRFTESDVAACLGISRTPVREALLRLQGEGLVRVQFRSGWEVVPLDFGRFEDLYELRKLIERHAIRTLCVETHARVDRAVLTDLRAQWCGPADAAPLDSVAAAARDEAFHIALVRAAGNAEILDTFAHLTDKIRVIRRLDFEYDSRVRVIRGEHAALLDAILARDAAAALELIGAHIDAAHAEVSKITVQRIQQARADALRGQPDAIRMRHAL</sequence>
<organism evidence="5 6">
    <name type="scientific">Robbsia betulipollinis</name>
    <dbReference type="NCBI Taxonomy" id="2981849"/>
    <lineage>
        <taxon>Bacteria</taxon>
        <taxon>Pseudomonadati</taxon>
        <taxon>Pseudomonadota</taxon>
        <taxon>Betaproteobacteria</taxon>
        <taxon>Burkholderiales</taxon>
        <taxon>Burkholderiaceae</taxon>
        <taxon>Robbsia</taxon>
    </lineage>
</organism>
<dbReference type="Proteomes" id="UP001082899">
    <property type="component" value="Unassembled WGS sequence"/>
</dbReference>
<dbReference type="SMART" id="SM00895">
    <property type="entry name" value="FCD"/>
    <property type="match status" value="1"/>
</dbReference>
<gene>
    <name evidence="5" type="ORF">OVY01_08655</name>
</gene>
<evidence type="ECO:0000256" key="3">
    <source>
        <dbReference type="ARBA" id="ARBA00023163"/>
    </source>
</evidence>
<keyword evidence="6" id="KW-1185">Reference proteome</keyword>
<dbReference type="PANTHER" id="PTHR43537:SF45">
    <property type="entry name" value="GNTR FAMILY REGULATORY PROTEIN"/>
    <property type="match status" value="1"/>
</dbReference>
<dbReference type="SUPFAM" id="SSF46785">
    <property type="entry name" value="Winged helix' DNA-binding domain"/>
    <property type="match status" value="1"/>
</dbReference>
<dbReference type="Pfam" id="PF00392">
    <property type="entry name" value="GntR"/>
    <property type="match status" value="1"/>
</dbReference>
<protein>
    <submittedName>
        <fullName evidence="5">GntR family transcriptional regulator</fullName>
    </submittedName>
</protein>
<keyword evidence="2" id="KW-0238">DNA-binding</keyword>
<evidence type="ECO:0000259" key="4">
    <source>
        <dbReference type="PROSITE" id="PS50949"/>
    </source>
</evidence>
<accession>A0ABT3ZLT8</accession>
<dbReference type="SMART" id="SM00345">
    <property type="entry name" value="HTH_GNTR"/>
    <property type="match status" value="1"/>
</dbReference>
<evidence type="ECO:0000313" key="6">
    <source>
        <dbReference type="Proteomes" id="UP001082899"/>
    </source>
</evidence>
<evidence type="ECO:0000313" key="5">
    <source>
        <dbReference type="EMBL" id="MCY0387302.1"/>
    </source>
</evidence>
<dbReference type="PROSITE" id="PS50949">
    <property type="entry name" value="HTH_GNTR"/>
    <property type="match status" value="1"/>
</dbReference>
<dbReference type="Gene3D" id="1.20.120.530">
    <property type="entry name" value="GntR ligand-binding domain-like"/>
    <property type="match status" value="1"/>
</dbReference>
<proteinExistence type="predicted"/>
<dbReference type="InterPro" id="IPR036388">
    <property type="entry name" value="WH-like_DNA-bd_sf"/>
</dbReference>
<dbReference type="RefSeq" id="WP_267847717.1">
    <property type="nucleotide sequence ID" value="NZ_JAPMXC010000001.1"/>
</dbReference>
<dbReference type="Gene3D" id="1.10.10.10">
    <property type="entry name" value="Winged helix-like DNA-binding domain superfamily/Winged helix DNA-binding domain"/>
    <property type="match status" value="1"/>
</dbReference>
<dbReference type="EMBL" id="JAPMXC010000001">
    <property type="protein sequence ID" value="MCY0387302.1"/>
    <property type="molecule type" value="Genomic_DNA"/>
</dbReference>
<keyword evidence="3" id="KW-0804">Transcription</keyword>
<evidence type="ECO:0000256" key="1">
    <source>
        <dbReference type="ARBA" id="ARBA00023015"/>
    </source>
</evidence>
<dbReference type="PRINTS" id="PR00035">
    <property type="entry name" value="HTHGNTR"/>
</dbReference>
<name>A0ABT3ZLT8_9BURK</name>
<comment type="caution">
    <text evidence="5">The sequence shown here is derived from an EMBL/GenBank/DDBJ whole genome shotgun (WGS) entry which is preliminary data.</text>
</comment>
<dbReference type="Pfam" id="PF07729">
    <property type="entry name" value="FCD"/>
    <property type="match status" value="1"/>
</dbReference>
<keyword evidence="1" id="KW-0805">Transcription regulation</keyword>
<dbReference type="InterPro" id="IPR000524">
    <property type="entry name" value="Tscrpt_reg_HTH_GntR"/>
</dbReference>
<dbReference type="InterPro" id="IPR011711">
    <property type="entry name" value="GntR_C"/>
</dbReference>
<dbReference type="InterPro" id="IPR008920">
    <property type="entry name" value="TF_FadR/GntR_C"/>
</dbReference>